<dbReference type="PANTHER" id="PTHR35385:SF2">
    <property type="entry name" value="PROTEIN B, PUTATIVE-RELATED"/>
    <property type="match status" value="1"/>
</dbReference>
<sequence length="108" mass="11954">QASELIYIDTIASLDFLNILLTIISTSMPVRGLPLATILTLNETTQTVTKALDAMKNMLLLDAFGGHGSTIGLQVIITNNYRAERNALCCTWKKTILLLYIFYFLQAA</sequence>
<gene>
    <name evidence="1" type="ORF">GMARGA_LOCUS24671</name>
</gene>
<evidence type="ECO:0000313" key="1">
    <source>
        <dbReference type="EMBL" id="CAG8808268.1"/>
    </source>
</evidence>
<feature type="non-terminal residue" evidence="1">
    <location>
        <position position="1"/>
    </location>
</feature>
<dbReference type="PANTHER" id="PTHR35385">
    <property type="entry name" value="PROTEIN B, PUTATIVE-RELATED-RELATED"/>
    <property type="match status" value="1"/>
</dbReference>
<comment type="caution">
    <text evidence="1">The sequence shown here is derived from an EMBL/GenBank/DDBJ whole genome shotgun (WGS) entry which is preliminary data.</text>
</comment>
<reference evidence="1 2" key="1">
    <citation type="submission" date="2021-06" db="EMBL/GenBank/DDBJ databases">
        <authorList>
            <person name="Kallberg Y."/>
            <person name="Tangrot J."/>
            <person name="Rosling A."/>
        </authorList>
    </citation>
    <scope>NUCLEOTIDE SEQUENCE [LARGE SCALE GENOMIC DNA]</scope>
    <source>
        <strain evidence="1 2">120-4 pot B 10/14</strain>
    </source>
</reference>
<accession>A0ABN7VZT9</accession>
<organism evidence="1 2">
    <name type="scientific">Gigaspora margarita</name>
    <dbReference type="NCBI Taxonomy" id="4874"/>
    <lineage>
        <taxon>Eukaryota</taxon>
        <taxon>Fungi</taxon>
        <taxon>Fungi incertae sedis</taxon>
        <taxon>Mucoromycota</taxon>
        <taxon>Glomeromycotina</taxon>
        <taxon>Glomeromycetes</taxon>
        <taxon>Diversisporales</taxon>
        <taxon>Gigasporaceae</taxon>
        <taxon>Gigaspora</taxon>
    </lineage>
</organism>
<name>A0ABN7VZT9_GIGMA</name>
<protein>
    <submittedName>
        <fullName evidence="1">23905_t:CDS:1</fullName>
    </submittedName>
</protein>
<proteinExistence type="predicted"/>
<dbReference type="EMBL" id="CAJVQB010026317">
    <property type="protein sequence ID" value="CAG8808268.1"/>
    <property type="molecule type" value="Genomic_DNA"/>
</dbReference>
<evidence type="ECO:0000313" key="2">
    <source>
        <dbReference type="Proteomes" id="UP000789901"/>
    </source>
</evidence>
<dbReference type="Proteomes" id="UP000789901">
    <property type="component" value="Unassembled WGS sequence"/>
</dbReference>
<keyword evidence="2" id="KW-1185">Reference proteome</keyword>